<reference evidence="1" key="1">
    <citation type="submission" date="2016-07" db="EMBL/GenBank/DDBJ databases">
        <authorList>
            <person name="Bretaudeau A."/>
        </authorList>
    </citation>
    <scope>NUCLEOTIDE SEQUENCE</scope>
    <source>
        <strain evidence="1">Rice</strain>
        <tissue evidence="1">Whole body</tissue>
    </source>
</reference>
<name>A0A2H1WNJ5_SPOFR</name>
<protein>
    <submittedName>
        <fullName evidence="1">SFRICE_038372</fullName>
    </submittedName>
</protein>
<dbReference type="AlphaFoldDB" id="A0A2H1WNJ5"/>
<evidence type="ECO:0000313" key="1">
    <source>
        <dbReference type="EMBL" id="SOQ54640.1"/>
    </source>
</evidence>
<organism evidence="1">
    <name type="scientific">Spodoptera frugiperda</name>
    <name type="common">Fall armyworm</name>
    <dbReference type="NCBI Taxonomy" id="7108"/>
    <lineage>
        <taxon>Eukaryota</taxon>
        <taxon>Metazoa</taxon>
        <taxon>Ecdysozoa</taxon>
        <taxon>Arthropoda</taxon>
        <taxon>Hexapoda</taxon>
        <taxon>Insecta</taxon>
        <taxon>Pterygota</taxon>
        <taxon>Neoptera</taxon>
        <taxon>Endopterygota</taxon>
        <taxon>Lepidoptera</taxon>
        <taxon>Glossata</taxon>
        <taxon>Ditrysia</taxon>
        <taxon>Noctuoidea</taxon>
        <taxon>Noctuidae</taxon>
        <taxon>Amphipyrinae</taxon>
        <taxon>Spodoptera</taxon>
    </lineage>
</organism>
<sequence>MYEKSSVLVAATCEIVLSTNVLYSKSILIAVLWNTVNHHHHHHQVILTVSNRLQASVQVCCLPKVRNLRVVGESRIGKIGKGSGNWASGNLTHTTKHNTIERSFFLGEYHPITSPALGEAEGSVRLFLTKNHPVSSPGFRVGAPVNPLGSPQLRKKKEAGAMFRYRESCCNRSESVMGALIGRLE</sequence>
<gene>
    <name evidence="1" type="ORF">SFRICE_038372</name>
</gene>
<dbReference type="EMBL" id="ODYU01009907">
    <property type="protein sequence ID" value="SOQ54640.1"/>
    <property type="molecule type" value="Genomic_DNA"/>
</dbReference>
<proteinExistence type="predicted"/>
<accession>A0A2H1WNJ5</accession>